<evidence type="ECO:0000313" key="2">
    <source>
        <dbReference type="WBParaSite" id="JU765_v2.g8452.t1"/>
    </source>
</evidence>
<dbReference type="WBParaSite" id="JU765_v2.g8452.t1">
    <property type="protein sequence ID" value="JU765_v2.g8452.t1"/>
    <property type="gene ID" value="JU765_v2.g8452"/>
</dbReference>
<name>A0AC34RPN2_9BILA</name>
<proteinExistence type="predicted"/>
<organism evidence="1 2">
    <name type="scientific">Panagrolaimus sp. JU765</name>
    <dbReference type="NCBI Taxonomy" id="591449"/>
    <lineage>
        <taxon>Eukaryota</taxon>
        <taxon>Metazoa</taxon>
        <taxon>Ecdysozoa</taxon>
        <taxon>Nematoda</taxon>
        <taxon>Chromadorea</taxon>
        <taxon>Rhabditida</taxon>
        <taxon>Tylenchina</taxon>
        <taxon>Panagrolaimomorpha</taxon>
        <taxon>Panagrolaimoidea</taxon>
        <taxon>Panagrolaimidae</taxon>
        <taxon>Panagrolaimus</taxon>
    </lineage>
</organism>
<accession>A0AC34RPN2</accession>
<protein>
    <submittedName>
        <fullName evidence="2">RRM domain-containing protein</fullName>
    </submittedName>
</protein>
<evidence type="ECO:0000313" key="1">
    <source>
        <dbReference type="Proteomes" id="UP000887576"/>
    </source>
</evidence>
<sequence>MREFGRVEVDWPNKDAGKQPSRFCFVEFEDEYQVFRYLIKCQMIHGRFFNHVKLGKKMFQVECKPFFIKNSRFGCDDGHDVDTRSVFLGGLPRETTAFDLQQLLSIFGEVTQVVIDLHHSTNYPRGTAVVTFRDVESVKAAIYARIVQYLPTNSHVCRNVSECSNIVEFNSCF</sequence>
<dbReference type="Proteomes" id="UP000887576">
    <property type="component" value="Unplaced"/>
</dbReference>
<reference evidence="2" key="1">
    <citation type="submission" date="2022-11" db="UniProtKB">
        <authorList>
            <consortium name="WormBaseParasite"/>
        </authorList>
    </citation>
    <scope>IDENTIFICATION</scope>
</reference>